<dbReference type="EMBL" id="JACTNZ010000001">
    <property type="protein sequence ID" value="KAG5565543.1"/>
    <property type="molecule type" value="Genomic_DNA"/>
</dbReference>
<organism evidence="1 2">
    <name type="scientific">Rhododendron griersonianum</name>
    <dbReference type="NCBI Taxonomy" id="479676"/>
    <lineage>
        <taxon>Eukaryota</taxon>
        <taxon>Viridiplantae</taxon>
        <taxon>Streptophyta</taxon>
        <taxon>Embryophyta</taxon>
        <taxon>Tracheophyta</taxon>
        <taxon>Spermatophyta</taxon>
        <taxon>Magnoliopsida</taxon>
        <taxon>eudicotyledons</taxon>
        <taxon>Gunneridae</taxon>
        <taxon>Pentapetalae</taxon>
        <taxon>asterids</taxon>
        <taxon>Ericales</taxon>
        <taxon>Ericaceae</taxon>
        <taxon>Ericoideae</taxon>
        <taxon>Rhodoreae</taxon>
        <taxon>Rhododendron</taxon>
    </lineage>
</organism>
<comment type="caution">
    <text evidence="1">The sequence shown here is derived from an EMBL/GenBank/DDBJ whole genome shotgun (WGS) entry which is preliminary data.</text>
</comment>
<name>A0AAV6LK82_9ERIC</name>
<dbReference type="PROSITE" id="PS51257">
    <property type="entry name" value="PROKAR_LIPOPROTEIN"/>
    <property type="match status" value="1"/>
</dbReference>
<proteinExistence type="predicted"/>
<evidence type="ECO:0000313" key="2">
    <source>
        <dbReference type="Proteomes" id="UP000823749"/>
    </source>
</evidence>
<dbReference type="Proteomes" id="UP000823749">
    <property type="component" value="Chromosome 1"/>
</dbReference>
<accession>A0AAV6LK82</accession>
<gene>
    <name evidence="1" type="ORF">RHGRI_001446</name>
</gene>
<reference evidence="1" key="1">
    <citation type="submission" date="2020-08" db="EMBL/GenBank/DDBJ databases">
        <title>Plant Genome Project.</title>
        <authorList>
            <person name="Zhang R.-G."/>
        </authorList>
    </citation>
    <scope>NUCLEOTIDE SEQUENCE</scope>
    <source>
        <strain evidence="1">WSP0</strain>
        <tissue evidence="1">Leaf</tissue>
    </source>
</reference>
<sequence>MASKLLVIGQNNALVMACLDQGLPRHDSRHAKTKGWPRHGKQIAFHRERQCIAHGMPTPRVTKAWQADGLSPGNAMHRSW</sequence>
<protein>
    <submittedName>
        <fullName evidence="1">Uncharacterized protein</fullName>
    </submittedName>
</protein>
<evidence type="ECO:0000313" key="1">
    <source>
        <dbReference type="EMBL" id="KAG5565543.1"/>
    </source>
</evidence>
<keyword evidence="2" id="KW-1185">Reference proteome</keyword>
<dbReference type="AlphaFoldDB" id="A0AAV6LK82"/>